<evidence type="ECO:0000256" key="1">
    <source>
        <dbReference type="SAM" id="Phobius"/>
    </source>
</evidence>
<proteinExistence type="predicted"/>
<keyword evidence="1" id="KW-1133">Transmembrane helix</keyword>
<dbReference type="AlphaFoldDB" id="A0A401GDR6"/>
<keyword evidence="4" id="KW-1185">Reference proteome</keyword>
<dbReference type="EMBL" id="BFAD01000003">
    <property type="protein sequence ID" value="GBE80316.1"/>
    <property type="molecule type" value="Genomic_DNA"/>
</dbReference>
<accession>A0A401GDR6</accession>
<keyword evidence="1" id="KW-0812">Transmembrane</keyword>
<sequence>MQCGLWLTTAITIMQLSSVANAPICCMFGALTIIASLFACIFGHEYHARMSKLKDAHQGMLWVQAISQTADTWPNTVALLAAPAAWVNWGAIFLIKLALSTAWLLMSGGEPRVLQNPPTGYICLAVVVLVTLCGIAHFACAMRAFRQLEAQMAVDGSV</sequence>
<name>A0A401GDR6_9APHY</name>
<dbReference type="InParanoid" id="A0A401GDR6"/>
<feature type="transmembrane region" description="Helical" evidence="1">
    <location>
        <begin position="20"/>
        <end position="42"/>
    </location>
</feature>
<keyword evidence="1" id="KW-0472">Membrane</keyword>
<dbReference type="Proteomes" id="UP000287166">
    <property type="component" value="Unassembled WGS sequence"/>
</dbReference>
<evidence type="ECO:0000313" key="4">
    <source>
        <dbReference type="Proteomes" id="UP000287166"/>
    </source>
</evidence>
<feature type="transmembrane region" description="Helical" evidence="1">
    <location>
        <begin position="119"/>
        <end position="142"/>
    </location>
</feature>
<gene>
    <name evidence="3" type="ORF">SCP_0300310</name>
</gene>
<feature type="signal peptide" evidence="2">
    <location>
        <begin position="1"/>
        <end position="22"/>
    </location>
</feature>
<protein>
    <submittedName>
        <fullName evidence="3">Uncharacterized protein</fullName>
    </submittedName>
</protein>
<feature type="transmembrane region" description="Helical" evidence="1">
    <location>
        <begin position="77"/>
        <end position="99"/>
    </location>
</feature>
<organism evidence="3 4">
    <name type="scientific">Sparassis crispa</name>
    <dbReference type="NCBI Taxonomy" id="139825"/>
    <lineage>
        <taxon>Eukaryota</taxon>
        <taxon>Fungi</taxon>
        <taxon>Dikarya</taxon>
        <taxon>Basidiomycota</taxon>
        <taxon>Agaricomycotina</taxon>
        <taxon>Agaricomycetes</taxon>
        <taxon>Polyporales</taxon>
        <taxon>Sparassidaceae</taxon>
        <taxon>Sparassis</taxon>
    </lineage>
</organism>
<dbReference type="RefSeq" id="XP_027611229.1">
    <property type="nucleotide sequence ID" value="XM_027755428.1"/>
</dbReference>
<evidence type="ECO:0000256" key="2">
    <source>
        <dbReference type="SAM" id="SignalP"/>
    </source>
</evidence>
<dbReference type="GeneID" id="38777233"/>
<comment type="caution">
    <text evidence="3">The sequence shown here is derived from an EMBL/GenBank/DDBJ whole genome shotgun (WGS) entry which is preliminary data.</text>
</comment>
<feature type="chain" id="PRO_5019111717" evidence="2">
    <location>
        <begin position="23"/>
        <end position="158"/>
    </location>
</feature>
<keyword evidence="2" id="KW-0732">Signal</keyword>
<reference evidence="3 4" key="1">
    <citation type="journal article" date="2018" name="Sci. Rep.">
        <title>Genome sequence of the cauliflower mushroom Sparassis crispa (Hanabiratake) and its association with beneficial usage.</title>
        <authorList>
            <person name="Kiyama R."/>
            <person name="Furutani Y."/>
            <person name="Kawaguchi K."/>
            <person name="Nakanishi T."/>
        </authorList>
    </citation>
    <scope>NUCLEOTIDE SEQUENCE [LARGE SCALE GENOMIC DNA]</scope>
</reference>
<evidence type="ECO:0000313" key="3">
    <source>
        <dbReference type="EMBL" id="GBE80316.1"/>
    </source>
</evidence>